<dbReference type="AlphaFoldDB" id="A0A9D1E892"/>
<evidence type="ECO:0000256" key="1">
    <source>
        <dbReference type="SAM" id="Phobius"/>
    </source>
</evidence>
<keyword evidence="1" id="KW-1133">Transmembrane helix</keyword>
<feature type="transmembrane region" description="Helical" evidence="1">
    <location>
        <begin position="7"/>
        <end position="33"/>
    </location>
</feature>
<protein>
    <submittedName>
        <fullName evidence="2">Uncharacterized protein</fullName>
    </submittedName>
</protein>
<keyword evidence="1" id="KW-0472">Membrane</keyword>
<organism evidence="2 3">
    <name type="scientific">Candidatus Pullilachnospira gallistercoris</name>
    <dbReference type="NCBI Taxonomy" id="2840911"/>
    <lineage>
        <taxon>Bacteria</taxon>
        <taxon>Bacillati</taxon>
        <taxon>Bacillota</taxon>
        <taxon>Clostridia</taxon>
        <taxon>Lachnospirales</taxon>
        <taxon>Lachnospiraceae</taxon>
        <taxon>Lachnospiraceae incertae sedis</taxon>
        <taxon>Candidatus Pullilachnospira</taxon>
    </lineage>
</organism>
<feature type="transmembrane region" description="Helical" evidence="1">
    <location>
        <begin position="121"/>
        <end position="140"/>
    </location>
</feature>
<accession>A0A9D1E892</accession>
<keyword evidence="1" id="KW-0812">Transmembrane</keyword>
<gene>
    <name evidence="2" type="ORF">IAA55_02795</name>
</gene>
<feature type="transmembrane region" description="Helical" evidence="1">
    <location>
        <begin position="97"/>
        <end position="115"/>
    </location>
</feature>
<comment type="caution">
    <text evidence="2">The sequence shown here is derived from an EMBL/GenBank/DDBJ whole genome shotgun (WGS) entry which is preliminary data.</text>
</comment>
<dbReference type="Proteomes" id="UP000823912">
    <property type="component" value="Unassembled WGS sequence"/>
</dbReference>
<sequence>MKLVRSYLLFTPLLYRILMLLIMPVAVLIFAIFFCVDAILATILSAMILCCVEIIADYWVFGGICTKEFPGLEFLKSSVRGRKIFRSAVTGDCVRKLIWSLVLVAGPTILMILFGDREYAGIGPVMQPIASLASGLLAYSTIQLFQFIARHLINFALSMLVAYVSATVGTLLAVAAVAWSPVGMLLIGVVFSILLTVFTIWDLNRRMEGSYYDGTM</sequence>
<reference evidence="2" key="2">
    <citation type="journal article" date="2021" name="PeerJ">
        <title>Extensive microbial diversity within the chicken gut microbiome revealed by metagenomics and culture.</title>
        <authorList>
            <person name="Gilroy R."/>
            <person name="Ravi A."/>
            <person name="Getino M."/>
            <person name="Pursley I."/>
            <person name="Horton D.L."/>
            <person name="Alikhan N.F."/>
            <person name="Baker D."/>
            <person name="Gharbi K."/>
            <person name="Hall N."/>
            <person name="Watson M."/>
            <person name="Adriaenssens E.M."/>
            <person name="Foster-Nyarko E."/>
            <person name="Jarju S."/>
            <person name="Secka A."/>
            <person name="Antonio M."/>
            <person name="Oren A."/>
            <person name="Chaudhuri R.R."/>
            <person name="La Ragione R."/>
            <person name="Hildebrand F."/>
            <person name="Pallen M.J."/>
        </authorList>
    </citation>
    <scope>NUCLEOTIDE SEQUENCE</scope>
    <source>
        <strain evidence="2">ChiSjej5B23-6657</strain>
    </source>
</reference>
<dbReference type="EMBL" id="DVHM01000046">
    <property type="protein sequence ID" value="HIR70192.1"/>
    <property type="molecule type" value="Genomic_DNA"/>
</dbReference>
<feature type="transmembrane region" description="Helical" evidence="1">
    <location>
        <begin position="152"/>
        <end position="176"/>
    </location>
</feature>
<feature type="transmembrane region" description="Helical" evidence="1">
    <location>
        <begin position="182"/>
        <end position="201"/>
    </location>
</feature>
<feature type="transmembrane region" description="Helical" evidence="1">
    <location>
        <begin position="39"/>
        <end position="61"/>
    </location>
</feature>
<proteinExistence type="predicted"/>
<evidence type="ECO:0000313" key="2">
    <source>
        <dbReference type="EMBL" id="HIR70192.1"/>
    </source>
</evidence>
<reference evidence="2" key="1">
    <citation type="submission" date="2020-10" db="EMBL/GenBank/DDBJ databases">
        <authorList>
            <person name="Gilroy R."/>
        </authorList>
    </citation>
    <scope>NUCLEOTIDE SEQUENCE</scope>
    <source>
        <strain evidence="2">ChiSjej5B23-6657</strain>
    </source>
</reference>
<name>A0A9D1E892_9FIRM</name>
<evidence type="ECO:0000313" key="3">
    <source>
        <dbReference type="Proteomes" id="UP000823912"/>
    </source>
</evidence>